<dbReference type="EMBL" id="CP000767">
    <property type="protein sequence ID" value="ALF45118.1"/>
    <property type="molecule type" value="Genomic_DNA"/>
</dbReference>
<dbReference type="GO" id="GO:0006427">
    <property type="term" value="P:histidyl-tRNA aminoacylation"/>
    <property type="evidence" value="ECO:0007669"/>
    <property type="project" value="UniProtKB-UniRule"/>
</dbReference>
<feature type="binding site" evidence="9">
    <location>
        <begin position="80"/>
        <end position="82"/>
    </location>
    <ligand>
        <name>L-histidine</name>
        <dbReference type="ChEBI" id="CHEBI:57595"/>
    </ligand>
</feature>
<sequence length="410" mass="46739">MITALRGMKDMLPPRSELYEYIVKVCESVAKNYGYKQIFTPHLEETILFKRSVGESSDIVGKEMYQFIDKGENDVCLRPEGTAGVVRAFIEAKLDRAGGVHRCFYHGSMFRYERPQKGRLREFHQFGVECFGEASVYEDASIILMINEIFTRLGIKTTLKINSLGDANSMSAYRAKLLKFLDAHEGEICEDCRRRKATNPIRVLDCKVEKCQEIYKNAPLMIDSLSPEAAADFERLKQILKANGVSYEIDPKLVRGLDYYCKTAFEFISNEIGSQSAVAGGGRYDRLVEYLGGKASYGVGFAMGIERIMEIIGERDKEREGIYLCAMDERNLDFVYELGIALRRKFKVEISYEAKKLQKHLQNADSKGAKIFLCLGENEMKSDQIWYKNLLTKTEKTINLDDLEKELSGE</sequence>
<dbReference type="PANTHER" id="PTHR43707:SF1">
    <property type="entry name" value="HISTIDINE--TRNA LIGASE, MITOCHONDRIAL-RELATED"/>
    <property type="match status" value="1"/>
</dbReference>
<dbReference type="PIRSF" id="PIRSF001549">
    <property type="entry name" value="His-tRNA_synth"/>
    <property type="match status" value="1"/>
</dbReference>
<comment type="subcellular location">
    <subcellularLocation>
        <location evidence="8">Cytoplasm</location>
    </subcellularLocation>
</comment>
<dbReference type="OrthoDB" id="9800814at2"/>
<comment type="subunit">
    <text evidence="2 8">Homodimer.</text>
</comment>
<evidence type="ECO:0000256" key="3">
    <source>
        <dbReference type="ARBA" id="ARBA00022598"/>
    </source>
</evidence>
<feature type="binding site" evidence="9">
    <location>
        <position position="129"/>
    </location>
    <ligand>
        <name>L-histidine</name>
        <dbReference type="ChEBI" id="CHEBI:57595"/>
    </ligand>
</feature>
<evidence type="ECO:0000256" key="7">
    <source>
        <dbReference type="ARBA" id="ARBA00047639"/>
    </source>
</evidence>
<evidence type="ECO:0000256" key="9">
    <source>
        <dbReference type="PIRSR" id="PIRSR001549-1"/>
    </source>
</evidence>
<dbReference type="GO" id="GO:0005524">
    <property type="term" value="F:ATP binding"/>
    <property type="evidence" value="ECO:0007669"/>
    <property type="project" value="UniProtKB-UniRule"/>
</dbReference>
<dbReference type="Gene3D" id="3.30.930.10">
    <property type="entry name" value="Bira Bifunctional Protein, Domain 2"/>
    <property type="match status" value="1"/>
</dbReference>
<dbReference type="AlphaFoldDB" id="A0A0M5MEB5"/>
<dbReference type="Pfam" id="PF03129">
    <property type="entry name" value="HGTP_anticodon"/>
    <property type="match status" value="1"/>
</dbReference>
<dbReference type="Pfam" id="PF13393">
    <property type="entry name" value="tRNA-synt_His"/>
    <property type="match status" value="1"/>
</dbReference>
<proteinExistence type="inferred from homology"/>
<feature type="domain" description="Aminoacyl-transfer RNA synthetases class-II family profile" evidence="10">
    <location>
        <begin position="1"/>
        <end position="312"/>
    </location>
</feature>
<protein>
    <recommendedName>
        <fullName evidence="8">Histidine--tRNA ligase</fullName>
        <ecNumber evidence="8">6.1.1.21</ecNumber>
    </recommendedName>
    <alternativeName>
        <fullName evidence="8">Histidyl-tRNA synthetase</fullName>
        <shortName evidence="8">HisRS</shortName>
    </alternativeName>
</protein>
<dbReference type="PANTHER" id="PTHR43707">
    <property type="entry name" value="HISTIDYL-TRNA SYNTHETASE"/>
    <property type="match status" value="1"/>
</dbReference>
<dbReference type="NCBIfam" id="TIGR00442">
    <property type="entry name" value="hisS"/>
    <property type="match status" value="1"/>
</dbReference>
<keyword evidence="3 8" id="KW-0436">Ligase</keyword>
<keyword evidence="8" id="KW-0963">Cytoplasm</keyword>
<keyword evidence="12" id="KW-1185">Reference proteome</keyword>
<dbReference type="InterPro" id="IPR015807">
    <property type="entry name" value="His-tRNA-ligase"/>
</dbReference>
<keyword evidence="8" id="KW-0067">ATP-binding</keyword>
<dbReference type="SUPFAM" id="SSF52954">
    <property type="entry name" value="Class II aaRS ABD-related"/>
    <property type="match status" value="1"/>
</dbReference>
<dbReference type="CDD" id="cd00773">
    <property type="entry name" value="HisRS-like_core"/>
    <property type="match status" value="1"/>
</dbReference>
<feature type="binding site" evidence="9">
    <location>
        <position position="125"/>
    </location>
    <ligand>
        <name>L-histidine</name>
        <dbReference type="ChEBI" id="CHEBI:57595"/>
    </ligand>
</feature>
<evidence type="ECO:0000313" key="12">
    <source>
        <dbReference type="Proteomes" id="UP000006380"/>
    </source>
</evidence>
<dbReference type="HAMAP" id="MF_00127">
    <property type="entry name" value="His_tRNA_synth"/>
    <property type="match status" value="1"/>
</dbReference>
<keyword evidence="5 8" id="KW-0648">Protein biosynthesis</keyword>
<reference evidence="11" key="1">
    <citation type="submission" date="2016-07" db="EMBL/GenBank/DDBJ databases">
        <title>Comparative genomics of the Campylobacter concisus group.</title>
        <authorList>
            <person name="Miller W.G."/>
            <person name="Yee E."/>
            <person name="Chapman M.H."/>
            <person name="Huynh S."/>
            <person name="Bono J.L."/>
            <person name="On S.L.W."/>
            <person name="StLeger J."/>
            <person name="Foster G."/>
            <person name="Parker C.T."/>
        </authorList>
    </citation>
    <scope>NUCLEOTIDE SEQUENCE</scope>
    <source>
        <strain evidence="11">525.92</strain>
    </source>
</reference>
<evidence type="ECO:0000256" key="2">
    <source>
        <dbReference type="ARBA" id="ARBA00011738"/>
    </source>
</evidence>
<organism evidence="11 12">
    <name type="scientific">Campylobacter curvus (strain 525.92)</name>
    <dbReference type="NCBI Taxonomy" id="360105"/>
    <lineage>
        <taxon>Bacteria</taxon>
        <taxon>Pseudomonadati</taxon>
        <taxon>Campylobacterota</taxon>
        <taxon>Epsilonproteobacteria</taxon>
        <taxon>Campylobacterales</taxon>
        <taxon>Campylobacteraceae</taxon>
        <taxon>Campylobacter</taxon>
    </lineage>
</organism>
<feature type="binding site" evidence="9">
    <location>
        <position position="255"/>
    </location>
    <ligand>
        <name>L-histidine</name>
        <dbReference type="ChEBI" id="CHEBI:57595"/>
    </ligand>
</feature>
<dbReference type="InterPro" id="IPR036621">
    <property type="entry name" value="Anticodon-bd_dom_sf"/>
</dbReference>
<keyword evidence="6 8" id="KW-0030">Aminoacyl-tRNA synthetase</keyword>
<name>A0A0M5MEB5_CAMC5</name>
<dbReference type="Gene3D" id="3.40.50.800">
    <property type="entry name" value="Anticodon-binding domain"/>
    <property type="match status" value="1"/>
</dbReference>
<comment type="similarity">
    <text evidence="1 8">Belongs to the class-II aminoacyl-tRNA synthetase family.</text>
</comment>
<dbReference type="InterPro" id="IPR006195">
    <property type="entry name" value="aa-tRNA-synth_II"/>
</dbReference>
<accession>A0A0M5MEB5</accession>
<evidence type="ECO:0000256" key="8">
    <source>
        <dbReference type="HAMAP-Rule" id="MF_00127"/>
    </source>
</evidence>
<evidence type="ECO:0000313" key="11">
    <source>
        <dbReference type="EMBL" id="ALF45118.1"/>
    </source>
</evidence>
<dbReference type="EC" id="6.1.1.21" evidence="8"/>
<dbReference type="InterPro" id="IPR004154">
    <property type="entry name" value="Anticodon-bd"/>
</dbReference>
<feature type="binding site" evidence="9">
    <location>
        <position position="111"/>
    </location>
    <ligand>
        <name>L-histidine</name>
        <dbReference type="ChEBI" id="CHEBI:57595"/>
    </ligand>
</feature>
<dbReference type="SUPFAM" id="SSF55681">
    <property type="entry name" value="Class II aaRS and biotin synthetases"/>
    <property type="match status" value="1"/>
</dbReference>
<keyword evidence="4 8" id="KW-0547">Nucleotide-binding</keyword>
<dbReference type="GO" id="GO:0005737">
    <property type="term" value="C:cytoplasm"/>
    <property type="evidence" value="ECO:0007669"/>
    <property type="project" value="UniProtKB-SubCell"/>
</dbReference>
<evidence type="ECO:0000256" key="5">
    <source>
        <dbReference type="ARBA" id="ARBA00022917"/>
    </source>
</evidence>
<dbReference type="PROSITE" id="PS50862">
    <property type="entry name" value="AA_TRNA_LIGASE_II"/>
    <property type="match status" value="1"/>
</dbReference>
<dbReference type="InterPro" id="IPR045864">
    <property type="entry name" value="aa-tRNA-synth_II/BPL/LPL"/>
</dbReference>
<dbReference type="RefSeq" id="WP_011992906.1">
    <property type="nucleotide sequence ID" value="NC_009715.2"/>
</dbReference>
<comment type="catalytic activity">
    <reaction evidence="7 8">
        <text>tRNA(His) + L-histidine + ATP = L-histidyl-tRNA(His) + AMP + diphosphate + H(+)</text>
        <dbReference type="Rhea" id="RHEA:17313"/>
        <dbReference type="Rhea" id="RHEA-COMP:9665"/>
        <dbReference type="Rhea" id="RHEA-COMP:9689"/>
        <dbReference type="ChEBI" id="CHEBI:15378"/>
        <dbReference type="ChEBI" id="CHEBI:30616"/>
        <dbReference type="ChEBI" id="CHEBI:33019"/>
        <dbReference type="ChEBI" id="CHEBI:57595"/>
        <dbReference type="ChEBI" id="CHEBI:78442"/>
        <dbReference type="ChEBI" id="CHEBI:78527"/>
        <dbReference type="ChEBI" id="CHEBI:456215"/>
        <dbReference type="EC" id="6.1.1.21"/>
    </reaction>
</comment>
<dbReference type="InterPro" id="IPR004516">
    <property type="entry name" value="HisRS/HisZ"/>
</dbReference>
<dbReference type="STRING" id="360105.CCV52592_1099"/>
<dbReference type="InterPro" id="IPR041715">
    <property type="entry name" value="HisRS-like_core"/>
</dbReference>
<evidence type="ECO:0000256" key="4">
    <source>
        <dbReference type="ARBA" id="ARBA00022741"/>
    </source>
</evidence>
<gene>
    <name evidence="8 11" type="primary">hisS</name>
    <name evidence="11" type="ORF">CCV52592_1099</name>
</gene>
<evidence type="ECO:0000259" key="10">
    <source>
        <dbReference type="PROSITE" id="PS50862"/>
    </source>
</evidence>
<evidence type="ECO:0000256" key="1">
    <source>
        <dbReference type="ARBA" id="ARBA00008226"/>
    </source>
</evidence>
<feature type="binding site" evidence="9">
    <location>
        <begin position="259"/>
        <end position="260"/>
    </location>
    <ligand>
        <name>L-histidine</name>
        <dbReference type="ChEBI" id="CHEBI:57595"/>
    </ligand>
</feature>
<evidence type="ECO:0000256" key="6">
    <source>
        <dbReference type="ARBA" id="ARBA00023146"/>
    </source>
</evidence>
<dbReference type="KEGG" id="ccv:CCV52592_1099"/>
<dbReference type="Proteomes" id="UP000006380">
    <property type="component" value="Chromosome"/>
</dbReference>
<dbReference type="GO" id="GO:0004821">
    <property type="term" value="F:histidine-tRNA ligase activity"/>
    <property type="evidence" value="ECO:0007669"/>
    <property type="project" value="UniProtKB-UniRule"/>
</dbReference>